<dbReference type="Gene3D" id="2.10.25.10">
    <property type="entry name" value="Laminin"/>
    <property type="match status" value="4"/>
</dbReference>
<feature type="domain" description="EGF-like calcium-binding" evidence="5">
    <location>
        <begin position="208"/>
        <end position="246"/>
    </location>
</feature>
<dbReference type="InterPro" id="IPR018097">
    <property type="entry name" value="EGF_Ca-bd_CS"/>
</dbReference>
<dbReference type="PANTHER" id="PTHR24050">
    <property type="entry name" value="PA14 DOMAIN-CONTAINING PROTEIN"/>
    <property type="match status" value="1"/>
</dbReference>
<feature type="domain" description="EGF-like" evidence="6">
    <location>
        <begin position="164"/>
        <end position="207"/>
    </location>
</feature>
<feature type="domain" description="EGF-like calcium-binding" evidence="5">
    <location>
        <begin position="64"/>
        <end position="114"/>
    </location>
</feature>
<evidence type="ECO:0000256" key="4">
    <source>
        <dbReference type="ARBA" id="ARBA00023157"/>
    </source>
</evidence>
<protein>
    <submittedName>
        <fullName evidence="7">Uncharacterized protein</fullName>
    </submittedName>
</protein>
<proteinExistence type="predicted"/>
<evidence type="ECO:0000313" key="7">
    <source>
        <dbReference type="EnsemblMetazoa" id="XP_022653509"/>
    </source>
</evidence>
<feature type="domain" description="EGF-like" evidence="6">
    <location>
        <begin position="118"/>
        <end position="160"/>
    </location>
</feature>
<keyword evidence="1" id="KW-0245">EGF-like domain</keyword>
<keyword evidence="3" id="KW-0677">Repeat</keyword>
<keyword evidence="8" id="KW-1185">Reference proteome</keyword>
<evidence type="ECO:0000259" key="6">
    <source>
        <dbReference type="SMART" id="SM00181"/>
    </source>
</evidence>
<evidence type="ECO:0000256" key="2">
    <source>
        <dbReference type="ARBA" id="ARBA00022729"/>
    </source>
</evidence>
<dbReference type="InterPro" id="IPR001881">
    <property type="entry name" value="EGF-like_Ca-bd_dom"/>
</dbReference>
<sequence length="252" mass="27796">MESDDGDISRHDVDLPHLSGPDVADIVRQLGGLNFSLNSKPITNGEPKCKPGLEYESKSGYCVDVNECERGTHNCSHVALCVNHAGSFECVKLARKSVSCLPGYRFNWHLGECLEIDECVKKPCARSQTCVNEQNGFRCLNSSERSCPQGYSYQNRKGCVDINECQGLGAHLCDGRKELCKNLHGSYMCVPPCQKGFRMIPNIWDCADIDECMEETDSCAHNEECINTLGGYNCEMPLNTGSPSPSLTLEVK</sequence>
<name>A0A7M7JMI2_VARDE</name>
<dbReference type="InterPro" id="IPR000742">
    <property type="entry name" value="EGF"/>
</dbReference>
<evidence type="ECO:0000256" key="1">
    <source>
        <dbReference type="ARBA" id="ARBA00022536"/>
    </source>
</evidence>
<dbReference type="AlphaFoldDB" id="A0A7M7JMI2"/>
<dbReference type="GeneID" id="111247157"/>
<dbReference type="SMART" id="SM00181">
    <property type="entry name" value="EGF"/>
    <property type="match status" value="3"/>
</dbReference>
<evidence type="ECO:0000256" key="3">
    <source>
        <dbReference type="ARBA" id="ARBA00022737"/>
    </source>
</evidence>
<dbReference type="RefSeq" id="XP_022653509.1">
    <property type="nucleotide sequence ID" value="XM_022797774.1"/>
</dbReference>
<dbReference type="CDD" id="cd00054">
    <property type="entry name" value="EGF_CA"/>
    <property type="match status" value="2"/>
</dbReference>
<dbReference type="Proteomes" id="UP000594260">
    <property type="component" value="Unplaced"/>
</dbReference>
<dbReference type="SUPFAM" id="SSF57196">
    <property type="entry name" value="EGF/Laminin"/>
    <property type="match status" value="4"/>
</dbReference>
<dbReference type="GO" id="GO:0005509">
    <property type="term" value="F:calcium ion binding"/>
    <property type="evidence" value="ECO:0007669"/>
    <property type="project" value="InterPro"/>
</dbReference>
<dbReference type="GO" id="GO:0005576">
    <property type="term" value="C:extracellular region"/>
    <property type="evidence" value="ECO:0007669"/>
    <property type="project" value="UniProtKB-SubCell"/>
</dbReference>
<feature type="domain" description="EGF-like calcium-binding" evidence="5">
    <location>
        <begin position="161"/>
        <end position="205"/>
    </location>
</feature>
<keyword evidence="2" id="KW-0732">Signal</keyword>
<feature type="domain" description="EGF-like calcium-binding" evidence="5">
    <location>
        <begin position="115"/>
        <end position="160"/>
    </location>
</feature>
<dbReference type="FunFam" id="2.10.25.10:FF:000038">
    <property type="entry name" value="Fibrillin 2"/>
    <property type="match status" value="1"/>
</dbReference>
<dbReference type="SMART" id="SM00179">
    <property type="entry name" value="EGF_CA"/>
    <property type="match status" value="4"/>
</dbReference>
<reference evidence="7" key="1">
    <citation type="submission" date="2021-01" db="UniProtKB">
        <authorList>
            <consortium name="EnsemblMetazoa"/>
        </authorList>
    </citation>
    <scope>IDENTIFICATION</scope>
</reference>
<dbReference type="PROSITE" id="PS01187">
    <property type="entry name" value="EGF_CA"/>
    <property type="match status" value="2"/>
</dbReference>
<keyword evidence="4" id="KW-1015">Disulfide bond</keyword>
<dbReference type="EnsemblMetazoa" id="XM_022797774">
    <property type="protein sequence ID" value="XP_022653509"/>
    <property type="gene ID" value="LOC111247157"/>
</dbReference>
<evidence type="ECO:0000313" key="8">
    <source>
        <dbReference type="Proteomes" id="UP000594260"/>
    </source>
</evidence>
<dbReference type="Pfam" id="PF07645">
    <property type="entry name" value="EGF_CA"/>
    <property type="match status" value="4"/>
</dbReference>
<evidence type="ECO:0000259" key="5">
    <source>
        <dbReference type="SMART" id="SM00179"/>
    </source>
</evidence>
<dbReference type="InterPro" id="IPR049883">
    <property type="entry name" value="NOTCH1_EGF-like"/>
</dbReference>
<dbReference type="PANTHER" id="PTHR24050:SF27">
    <property type="entry name" value="FIBRILLIN-1"/>
    <property type="match status" value="1"/>
</dbReference>
<accession>A0A7M7JMI2</accession>
<dbReference type="InterPro" id="IPR052235">
    <property type="entry name" value="Nephronectin_domain"/>
</dbReference>
<organism evidence="7 8">
    <name type="scientific">Varroa destructor</name>
    <name type="common">Honeybee mite</name>
    <dbReference type="NCBI Taxonomy" id="109461"/>
    <lineage>
        <taxon>Eukaryota</taxon>
        <taxon>Metazoa</taxon>
        <taxon>Ecdysozoa</taxon>
        <taxon>Arthropoda</taxon>
        <taxon>Chelicerata</taxon>
        <taxon>Arachnida</taxon>
        <taxon>Acari</taxon>
        <taxon>Parasitiformes</taxon>
        <taxon>Mesostigmata</taxon>
        <taxon>Gamasina</taxon>
        <taxon>Dermanyssoidea</taxon>
        <taxon>Varroidae</taxon>
        <taxon>Varroa</taxon>
    </lineage>
</organism>
<feature type="domain" description="EGF-like" evidence="6">
    <location>
        <begin position="67"/>
        <end position="114"/>
    </location>
</feature>